<feature type="region of interest" description="Disordered" evidence="1">
    <location>
        <begin position="416"/>
        <end position="500"/>
    </location>
</feature>
<feature type="region of interest" description="Disordered" evidence="1">
    <location>
        <begin position="818"/>
        <end position="837"/>
    </location>
</feature>
<dbReference type="PANTHER" id="PTHR11216">
    <property type="entry name" value="EH DOMAIN"/>
    <property type="match status" value="1"/>
</dbReference>
<feature type="compositionally biased region" description="Polar residues" evidence="1">
    <location>
        <begin position="699"/>
        <end position="714"/>
    </location>
</feature>
<feature type="compositionally biased region" description="Basic and acidic residues" evidence="1">
    <location>
        <begin position="622"/>
        <end position="637"/>
    </location>
</feature>
<gene>
    <name evidence="4" type="ORF">NLI96_g7540</name>
</gene>
<keyword evidence="5" id="KW-1185">Reference proteome</keyword>
<dbReference type="InterPro" id="IPR011992">
    <property type="entry name" value="EF-hand-dom_pair"/>
</dbReference>
<dbReference type="PROSITE" id="PS50222">
    <property type="entry name" value="EF_HAND_2"/>
    <property type="match status" value="1"/>
</dbReference>
<dbReference type="GO" id="GO:0006897">
    <property type="term" value="P:endocytosis"/>
    <property type="evidence" value="ECO:0007669"/>
    <property type="project" value="TreeGrafter"/>
</dbReference>
<feature type="compositionally biased region" description="Acidic residues" evidence="1">
    <location>
        <begin position="887"/>
        <end position="901"/>
    </location>
</feature>
<dbReference type="Proteomes" id="UP001212997">
    <property type="component" value="Unassembled WGS sequence"/>
</dbReference>
<dbReference type="Gene3D" id="1.10.238.10">
    <property type="entry name" value="EF-hand"/>
    <property type="match status" value="3"/>
</dbReference>
<feature type="region of interest" description="Disordered" evidence="1">
    <location>
        <begin position="277"/>
        <end position="302"/>
    </location>
</feature>
<dbReference type="AlphaFoldDB" id="A0AAD5YCV3"/>
<feature type="compositionally biased region" description="Basic and acidic residues" evidence="1">
    <location>
        <begin position="871"/>
        <end position="886"/>
    </location>
</feature>
<dbReference type="EMBL" id="JANAWD010000312">
    <property type="protein sequence ID" value="KAJ3481622.1"/>
    <property type="molecule type" value="Genomic_DNA"/>
</dbReference>
<dbReference type="InterPro" id="IPR002048">
    <property type="entry name" value="EF_hand_dom"/>
</dbReference>
<feature type="region of interest" description="Disordered" evidence="1">
    <location>
        <begin position="615"/>
        <end position="727"/>
    </location>
</feature>
<sequence length="1234" mass="130130">MVKFTPSAAEVALVNQIFSQVDSQKLGVITGDAAVKVFGGAKLSPTVLAEIWNIADDENNGVLTRKGVAVAVRLLGHAQRGELISEDLVNQPGSVPIIEGLNTPLAQQLTGTISSKSPSPSYPPLTAQDRAKFLKLFQGCEPIGGLLSGDKARDVLVRSKLPVEKLSQIWNLADSKKRGALDLTDFIVAMYFVQGSMSGQLQTLPSTLPSSIYDQASGKGSREGVLSHSTGDSGTLGQSGFGSFSGRPVSTIQPQYTGQNLGLQPQLTGQAFRTAARSPPLPARSSVASSPPPFNVPSPSVQWDVTPAEKARSDALFDSRDTQKNGYIEADVAVPLFVQSKLPDDILAQVWDLSDLNNDGRLTRDGFAVAMHLIYGKLAGREIPSTLPSSLVPPSMRATSPAPPAQPYVPEAMRDLLWDDTPPPSATLPQSPPAIQPPVARAVSPQHTASFVQPPRATIYGSPDPFGSSTFAPPTSPQRDLLGDDDEPAHSSPPLQDKSAEIGNTQNQLNSTNQSLDRAQAERANLERILSDQATQLAGLQAQLAAAKASYERETEILTNLKTRHSTQSADIQRTREELIHAESDLSAIRVEKAEIEGAVLRDKEEVRELQRKMTEVGSHTEMTKSEVEKAKKEAKQQKGLLAIAKKQLATREAERAKEEKRLEEPGPKPKQRRKKEKRQKPNWRKNSSLRKSMGRSPEVSTPGVSPTTKSNNPFERLARASSLSERADSPFLPFATSVLPTPPTAPAHDVVAPTSDADASLFEDPFGFSAFAPTASGTTETYPTIDDGASEEVGEHGPPPGLGVPSETVMSPTETEMFMTPPSSAVPVLSPPTKKDTDLVEAAAAQFPDLDAPSGQPTEPSSRVPGHFPTDAEEHTHLDSQLKELEVDESDSEDDDDDEPLTSVKAKLAESHAAPAAPVETPSTSAFDDSFGIATTSVAKETPVAAKPASENGSATGSASATGKELFVASLPTPNQTVPVTDSKQNGTATVSDAPAGVSDFDEALGKIPGTTGAPVQFTDFSFETAFDDNFDFAAASAASKDTEPSPIVPNGNVANTFPAAPSANPSATSDTFDAVFLSSNSGSSPAPPVLLPNATSPSVTGPVPGPTAPEAKPFSFDDAFGSPTVQQTSQPTIQPPAHSGTPKALAQVTMPTPQLNLPPTAKTTQTNGSTGISFDDAFGGVSPSEALALGSNIPATTYDPPPGPPPQQSTSALSQQSHSLLHHGTPITWDRN</sequence>
<dbReference type="GO" id="GO:0005737">
    <property type="term" value="C:cytoplasm"/>
    <property type="evidence" value="ECO:0007669"/>
    <property type="project" value="TreeGrafter"/>
</dbReference>
<feature type="region of interest" description="Disordered" evidence="1">
    <location>
        <begin position="974"/>
        <end position="998"/>
    </location>
</feature>
<dbReference type="SUPFAM" id="SSF47473">
    <property type="entry name" value="EF-hand"/>
    <property type="match status" value="3"/>
</dbReference>
<feature type="compositionally biased region" description="Polar residues" evidence="1">
    <location>
        <begin position="974"/>
        <end position="992"/>
    </location>
</feature>
<feature type="domain" description="EF-hand" evidence="3">
    <location>
        <begin position="342"/>
        <end position="377"/>
    </location>
</feature>
<dbReference type="GO" id="GO:0005509">
    <property type="term" value="F:calcium ion binding"/>
    <property type="evidence" value="ECO:0007669"/>
    <property type="project" value="InterPro"/>
</dbReference>
<feature type="region of interest" description="Disordered" evidence="1">
    <location>
        <begin position="848"/>
        <end position="930"/>
    </location>
</feature>
<dbReference type="SMART" id="SM00027">
    <property type="entry name" value="EH"/>
    <property type="match status" value="3"/>
</dbReference>
<feature type="region of interest" description="Disordered" evidence="1">
    <location>
        <begin position="943"/>
        <end position="962"/>
    </location>
</feature>
<dbReference type="CDD" id="cd00052">
    <property type="entry name" value="EH"/>
    <property type="match status" value="3"/>
</dbReference>
<evidence type="ECO:0000313" key="5">
    <source>
        <dbReference type="Proteomes" id="UP001212997"/>
    </source>
</evidence>
<accession>A0AAD5YCV3</accession>
<protein>
    <recommendedName>
        <fullName evidence="6">Actin cytoskeleton-regulatory complex protein PAN1</fullName>
    </recommendedName>
</protein>
<evidence type="ECO:0000256" key="1">
    <source>
        <dbReference type="SAM" id="MobiDB-lite"/>
    </source>
</evidence>
<feature type="compositionally biased region" description="Polar residues" evidence="1">
    <location>
        <begin position="1151"/>
        <end position="1174"/>
    </location>
</feature>
<feature type="domain" description="EH" evidence="2">
    <location>
        <begin position="10"/>
        <end position="96"/>
    </location>
</feature>
<dbReference type="Pfam" id="PF12763">
    <property type="entry name" value="EH"/>
    <property type="match status" value="3"/>
</dbReference>
<dbReference type="PANTHER" id="PTHR11216:SF170">
    <property type="entry name" value="DYNAMIN ASSOCIATED PROTEIN 160, ISOFORM D"/>
    <property type="match status" value="1"/>
</dbReference>
<feature type="compositionally biased region" description="Low complexity" evidence="1">
    <location>
        <begin position="1210"/>
        <end position="1225"/>
    </location>
</feature>
<evidence type="ECO:0008006" key="6">
    <source>
        <dbReference type="Google" id="ProtNLM"/>
    </source>
</evidence>
<dbReference type="InterPro" id="IPR000261">
    <property type="entry name" value="EH_dom"/>
</dbReference>
<feature type="compositionally biased region" description="Low complexity" evidence="1">
    <location>
        <begin position="822"/>
        <end position="833"/>
    </location>
</feature>
<comment type="caution">
    <text evidence="4">The sequence shown here is derived from an EMBL/GenBank/DDBJ whole genome shotgun (WGS) entry which is preliminary data.</text>
</comment>
<feature type="compositionally biased region" description="Polar residues" evidence="1">
    <location>
        <begin position="227"/>
        <end position="238"/>
    </location>
</feature>
<feature type="domain" description="EH" evidence="2">
    <location>
        <begin position="309"/>
        <end position="398"/>
    </location>
</feature>
<feature type="compositionally biased region" description="Polar residues" evidence="1">
    <location>
        <begin position="952"/>
        <end position="962"/>
    </location>
</feature>
<feature type="region of interest" description="Disordered" evidence="1">
    <location>
        <begin position="215"/>
        <end position="238"/>
    </location>
</feature>
<feature type="domain" description="EH" evidence="2">
    <location>
        <begin position="129"/>
        <end position="219"/>
    </location>
</feature>
<proteinExistence type="predicted"/>
<feature type="region of interest" description="Disordered" evidence="1">
    <location>
        <begin position="1082"/>
        <end position="1234"/>
    </location>
</feature>
<feature type="region of interest" description="Disordered" evidence="1">
    <location>
        <begin position="773"/>
        <end position="805"/>
    </location>
</feature>
<dbReference type="GO" id="GO:0005886">
    <property type="term" value="C:plasma membrane"/>
    <property type="evidence" value="ECO:0007669"/>
    <property type="project" value="TreeGrafter"/>
</dbReference>
<dbReference type="GO" id="GO:0016197">
    <property type="term" value="P:endosomal transport"/>
    <property type="evidence" value="ECO:0007669"/>
    <property type="project" value="TreeGrafter"/>
</dbReference>
<dbReference type="PROSITE" id="PS50031">
    <property type="entry name" value="EH"/>
    <property type="match status" value="3"/>
</dbReference>
<evidence type="ECO:0000259" key="3">
    <source>
        <dbReference type="PROSITE" id="PS50222"/>
    </source>
</evidence>
<feature type="compositionally biased region" description="Basic and acidic residues" evidence="1">
    <location>
        <begin position="650"/>
        <end position="668"/>
    </location>
</feature>
<name>A0AAD5YCV3_9APHY</name>
<feature type="compositionally biased region" description="Pro residues" evidence="1">
    <location>
        <begin position="421"/>
        <end position="436"/>
    </location>
</feature>
<organism evidence="4 5">
    <name type="scientific">Meripilus lineatus</name>
    <dbReference type="NCBI Taxonomy" id="2056292"/>
    <lineage>
        <taxon>Eukaryota</taxon>
        <taxon>Fungi</taxon>
        <taxon>Dikarya</taxon>
        <taxon>Basidiomycota</taxon>
        <taxon>Agaricomycotina</taxon>
        <taxon>Agaricomycetes</taxon>
        <taxon>Polyporales</taxon>
        <taxon>Meripilaceae</taxon>
        <taxon>Meripilus</taxon>
    </lineage>
</organism>
<evidence type="ECO:0000259" key="2">
    <source>
        <dbReference type="PROSITE" id="PS50031"/>
    </source>
</evidence>
<feature type="compositionally biased region" description="Basic residues" evidence="1">
    <location>
        <begin position="670"/>
        <end position="684"/>
    </location>
</feature>
<reference evidence="4" key="1">
    <citation type="submission" date="2022-07" db="EMBL/GenBank/DDBJ databases">
        <title>Genome Sequence of Physisporinus lineatus.</title>
        <authorList>
            <person name="Buettner E."/>
        </authorList>
    </citation>
    <scope>NUCLEOTIDE SEQUENCE</scope>
    <source>
        <strain evidence="4">VT162</strain>
    </source>
</reference>
<feature type="compositionally biased region" description="Polar residues" evidence="1">
    <location>
        <begin position="1125"/>
        <end position="1134"/>
    </location>
</feature>
<evidence type="ECO:0000313" key="4">
    <source>
        <dbReference type="EMBL" id="KAJ3481622.1"/>
    </source>
</evidence>
<feature type="compositionally biased region" description="Low complexity" evidence="1">
    <location>
        <begin position="277"/>
        <end position="289"/>
    </location>
</feature>